<dbReference type="Pfam" id="PF11721">
    <property type="entry name" value="Malectin"/>
    <property type="match status" value="1"/>
</dbReference>
<dbReference type="AlphaFoldDB" id="A0AAQ3N0L6"/>
<comment type="catalytic activity">
    <reaction evidence="12">
        <text>L-seryl-[protein] + ATP = O-phospho-L-seryl-[protein] + ADP + H(+)</text>
        <dbReference type="Rhea" id="RHEA:17989"/>
        <dbReference type="Rhea" id="RHEA-COMP:9863"/>
        <dbReference type="Rhea" id="RHEA-COMP:11604"/>
        <dbReference type="ChEBI" id="CHEBI:15378"/>
        <dbReference type="ChEBI" id="CHEBI:29999"/>
        <dbReference type="ChEBI" id="CHEBI:30616"/>
        <dbReference type="ChEBI" id="CHEBI:83421"/>
        <dbReference type="ChEBI" id="CHEBI:456216"/>
        <dbReference type="EC" id="2.7.11.1"/>
    </reaction>
</comment>
<keyword evidence="3" id="KW-0418">Kinase</keyword>
<keyword evidence="10" id="KW-0325">Glycoprotein</keyword>
<feature type="region of interest" description="Disordered" evidence="13">
    <location>
        <begin position="1"/>
        <end position="28"/>
    </location>
</feature>
<dbReference type="EC" id="2.7.11.1" evidence="2"/>
<dbReference type="InterPro" id="IPR051824">
    <property type="entry name" value="LRR_Rcpt-Like_S/T_Kinase"/>
</dbReference>
<evidence type="ECO:0000259" key="16">
    <source>
        <dbReference type="Pfam" id="PF11721"/>
    </source>
</evidence>
<sequence length="560" mass="61922">MSISDLQDKNVNNGENTHGNGTTSSGTTTKKTTFFSSVLKTLEKLNPFKNGSKDTTHLEDGTLICPSPEGEGSLCLRFLKSNLGDLSYNNFTDKNSEACQETEGEMNLFASFPRSQRAPVTCLARGRGNCTRTFDYFHINCGGEQVKSSEGIVYDENSDPSGAATSKMIYDNWAFSNTGHFLDANNNAEVYIQKSQNTLSMTDSALYQSARVSPISLTYYGMCLENGEYTVSLHFAEIMFTDDNTYSSLGRRIFHVYIQGKLELKDFNIANEAGGVGKNITKRISTTVSNNSLEIRFYWAGKGTTAIPYRSVYGPLISAISATRVNNSSRTDTGSMAIGVVIGIAVSAIIFVILVVLAWRLHIGKRNSLTKGKKLYIVNGYMAPEYAMHGYLTDKADVYSFGVVALEIVTGKSNTIPRPKEEALHLLDWAHLLKEKGNLMELVDRRLGSNFNEKEVMAVIKVGLLCTNVTANVRPTMSTVLSMLEGKAVIPEFISDSSEIMDEKKLEAMRQYYSQIEENESNETHRNHSSSKDGPWTASSSSAADLYPVHIDSSYWEKRN</sequence>
<keyword evidence="14" id="KW-0472">Membrane</keyword>
<protein>
    <recommendedName>
        <fullName evidence="2">non-specific serine/threonine protein kinase</fullName>
        <ecNumber evidence="2">2.7.11.1</ecNumber>
    </recommendedName>
</protein>
<gene>
    <name evidence="17" type="ORF">V8G54_026743</name>
</gene>
<feature type="domain" description="Serine-threonine/tyrosine-protein kinase catalytic" evidence="15">
    <location>
        <begin position="368"/>
        <end position="482"/>
    </location>
</feature>
<comment type="subcellular location">
    <subcellularLocation>
        <location evidence="1">Membrane</location>
        <topology evidence="1">Single-pass type I membrane protein</topology>
    </subcellularLocation>
</comment>
<dbReference type="InterPro" id="IPR011009">
    <property type="entry name" value="Kinase-like_dom_sf"/>
</dbReference>
<reference evidence="17 18" key="1">
    <citation type="journal article" date="2023" name="Life. Sci Alliance">
        <title>Evolutionary insights into 3D genome organization and epigenetic landscape of Vigna mungo.</title>
        <authorList>
            <person name="Junaid A."/>
            <person name="Singh B."/>
            <person name="Bhatia S."/>
        </authorList>
    </citation>
    <scope>NUCLEOTIDE SEQUENCE [LARGE SCALE GENOMIC DNA]</scope>
    <source>
        <strain evidence="17">Urdbean</strain>
    </source>
</reference>
<keyword evidence="9" id="KW-0675">Receptor</keyword>
<evidence type="ECO:0000256" key="6">
    <source>
        <dbReference type="ARBA" id="ARBA00022729"/>
    </source>
</evidence>
<dbReference type="EMBL" id="CP144693">
    <property type="protein sequence ID" value="WVZ00674.1"/>
    <property type="molecule type" value="Genomic_DNA"/>
</dbReference>
<evidence type="ECO:0000256" key="14">
    <source>
        <dbReference type="SAM" id="Phobius"/>
    </source>
</evidence>
<feature type="compositionally biased region" description="Low complexity" evidence="13">
    <location>
        <begin position="9"/>
        <end position="28"/>
    </location>
</feature>
<evidence type="ECO:0000256" key="8">
    <source>
        <dbReference type="ARBA" id="ARBA00022840"/>
    </source>
</evidence>
<evidence type="ECO:0000256" key="2">
    <source>
        <dbReference type="ARBA" id="ARBA00012513"/>
    </source>
</evidence>
<evidence type="ECO:0000256" key="12">
    <source>
        <dbReference type="ARBA" id="ARBA00048679"/>
    </source>
</evidence>
<keyword evidence="14" id="KW-1133">Transmembrane helix</keyword>
<evidence type="ECO:0000256" key="4">
    <source>
        <dbReference type="ARBA" id="ARBA00022553"/>
    </source>
</evidence>
<dbReference type="PANTHER" id="PTHR48006:SF81">
    <property type="entry name" value="PROTEIN KINASE DOMAIN-CONTAINING PROTEIN"/>
    <property type="match status" value="1"/>
</dbReference>
<evidence type="ECO:0000256" key="3">
    <source>
        <dbReference type="ARBA" id="ARBA00022527"/>
    </source>
</evidence>
<dbReference type="GO" id="GO:0004674">
    <property type="term" value="F:protein serine/threonine kinase activity"/>
    <property type="evidence" value="ECO:0007669"/>
    <property type="project" value="UniProtKB-KW"/>
</dbReference>
<evidence type="ECO:0000256" key="1">
    <source>
        <dbReference type="ARBA" id="ARBA00004479"/>
    </source>
</evidence>
<evidence type="ECO:0000256" key="7">
    <source>
        <dbReference type="ARBA" id="ARBA00022741"/>
    </source>
</evidence>
<keyword evidence="18" id="KW-1185">Reference proteome</keyword>
<dbReference type="Gene3D" id="1.10.510.10">
    <property type="entry name" value="Transferase(Phosphotransferase) domain 1"/>
    <property type="match status" value="1"/>
</dbReference>
<proteinExistence type="predicted"/>
<comment type="catalytic activity">
    <reaction evidence="11">
        <text>L-threonyl-[protein] + ATP = O-phospho-L-threonyl-[protein] + ADP + H(+)</text>
        <dbReference type="Rhea" id="RHEA:46608"/>
        <dbReference type="Rhea" id="RHEA-COMP:11060"/>
        <dbReference type="Rhea" id="RHEA-COMP:11605"/>
        <dbReference type="ChEBI" id="CHEBI:15378"/>
        <dbReference type="ChEBI" id="CHEBI:30013"/>
        <dbReference type="ChEBI" id="CHEBI:30616"/>
        <dbReference type="ChEBI" id="CHEBI:61977"/>
        <dbReference type="ChEBI" id="CHEBI:456216"/>
        <dbReference type="EC" id="2.7.11.1"/>
    </reaction>
</comment>
<dbReference type="Gene3D" id="2.60.120.430">
    <property type="entry name" value="Galactose-binding lectin"/>
    <property type="match status" value="1"/>
</dbReference>
<dbReference type="Proteomes" id="UP001374535">
    <property type="component" value="Chromosome 8"/>
</dbReference>
<keyword evidence="5" id="KW-0808">Transferase</keyword>
<dbReference type="PANTHER" id="PTHR48006">
    <property type="entry name" value="LEUCINE-RICH REPEAT-CONTAINING PROTEIN DDB_G0281931-RELATED"/>
    <property type="match status" value="1"/>
</dbReference>
<keyword evidence="14" id="KW-0812">Transmembrane</keyword>
<dbReference type="GO" id="GO:0016020">
    <property type="term" value="C:membrane"/>
    <property type="evidence" value="ECO:0007669"/>
    <property type="project" value="UniProtKB-SubCell"/>
</dbReference>
<keyword evidence="4" id="KW-0597">Phosphoprotein</keyword>
<dbReference type="GO" id="GO:0005524">
    <property type="term" value="F:ATP binding"/>
    <property type="evidence" value="ECO:0007669"/>
    <property type="project" value="UniProtKB-KW"/>
</dbReference>
<feature type="domain" description="Malectin" evidence="16">
    <location>
        <begin position="137"/>
        <end position="320"/>
    </location>
</feature>
<dbReference type="InterPro" id="IPR001245">
    <property type="entry name" value="Ser-Thr/Tyr_kinase_cat_dom"/>
</dbReference>
<evidence type="ECO:0000313" key="17">
    <source>
        <dbReference type="EMBL" id="WVZ00674.1"/>
    </source>
</evidence>
<evidence type="ECO:0000256" key="11">
    <source>
        <dbReference type="ARBA" id="ARBA00047899"/>
    </source>
</evidence>
<dbReference type="Pfam" id="PF07714">
    <property type="entry name" value="PK_Tyr_Ser-Thr"/>
    <property type="match status" value="1"/>
</dbReference>
<evidence type="ECO:0000259" key="15">
    <source>
        <dbReference type="Pfam" id="PF07714"/>
    </source>
</evidence>
<keyword evidence="3" id="KW-0723">Serine/threonine-protein kinase</keyword>
<feature type="transmembrane region" description="Helical" evidence="14">
    <location>
        <begin position="336"/>
        <end position="359"/>
    </location>
</feature>
<evidence type="ECO:0000313" key="18">
    <source>
        <dbReference type="Proteomes" id="UP001374535"/>
    </source>
</evidence>
<dbReference type="InterPro" id="IPR021720">
    <property type="entry name" value="Malectin_dom"/>
</dbReference>
<evidence type="ECO:0000256" key="13">
    <source>
        <dbReference type="SAM" id="MobiDB-lite"/>
    </source>
</evidence>
<evidence type="ECO:0000256" key="9">
    <source>
        <dbReference type="ARBA" id="ARBA00023170"/>
    </source>
</evidence>
<evidence type="ECO:0000256" key="10">
    <source>
        <dbReference type="ARBA" id="ARBA00023180"/>
    </source>
</evidence>
<accession>A0AAQ3N0L6</accession>
<organism evidence="17 18">
    <name type="scientific">Vigna mungo</name>
    <name type="common">Black gram</name>
    <name type="synonym">Phaseolus mungo</name>
    <dbReference type="NCBI Taxonomy" id="3915"/>
    <lineage>
        <taxon>Eukaryota</taxon>
        <taxon>Viridiplantae</taxon>
        <taxon>Streptophyta</taxon>
        <taxon>Embryophyta</taxon>
        <taxon>Tracheophyta</taxon>
        <taxon>Spermatophyta</taxon>
        <taxon>Magnoliopsida</taxon>
        <taxon>eudicotyledons</taxon>
        <taxon>Gunneridae</taxon>
        <taxon>Pentapetalae</taxon>
        <taxon>rosids</taxon>
        <taxon>fabids</taxon>
        <taxon>Fabales</taxon>
        <taxon>Fabaceae</taxon>
        <taxon>Papilionoideae</taxon>
        <taxon>50 kb inversion clade</taxon>
        <taxon>NPAAA clade</taxon>
        <taxon>indigoferoid/millettioid clade</taxon>
        <taxon>Phaseoleae</taxon>
        <taxon>Vigna</taxon>
    </lineage>
</organism>
<name>A0AAQ3N0L6_VIGMU</name>
<keyword evidence="8" id="KW-0067">ATP-binding</keyword>
<dbReference type="FunFam" id="2.60.120.430:FF:000004">
    <property type="entry name" value="Putative leucine-rich repeat receptor-like serine/threonine-protein kinase"/>
    <property type="match status" value="1"/>
</dbReference>
<dbReference type="SUPFAM" id="SSF56112">
    <property type="entry name" value="Protein kinase-like (PK-like)"/>
    <property type="match status" value="1"/>
</dbReference>
<feature type="region of interest" description="Disordered" evidence="13">
    <location>
        <begin position="518"/>
        <end position="541"/>
    </location>
</feature>
<evidence type="ECO:0000256" key="5">
    <source>
        <dbReference type="ARBA" id="ARBA00022679"/>
    </source>
</evidence>
<keyword evidence="6" id="KW-0732">Signal</keyword>
<keyword evidence="7" id="KW-0547">Nucleotide-binding</keyword>